<dbReference type="eggNOG" id="KOG0239">
    <property type="taxonomic scope" value="Eukaryota"/>
</dbReference>
<dbReference type="PANTHER" id="PTHR47972">
    <property type="entry name" value="KINESIN-LIKE PROTEIN KLP-3"/>
    <property type="match status" value="1"/>
</dbReference>
<reference evidence="10 11" key="1">
    <citation type="journal article" date="2011" name="Science">
        <title>The ecoresponsive genome of Daphnia pulex.</title>
        <authorList>
            <person name="Colbourne J.K."/>
            <person name="Pfrender M.E."/>
            <person name="Gilbert D."/>
            <person name="Thomas W.K."/>
            <person name="Tucker A."/>
            <person name="Oakley T.H."/>
            <person name="Tokishita S."/>
            <person name="Aerts A."/>
            <person name="Arnold G.J."/>
            <person name="Basu M.K."/>
            <person name="Bauer D.J."/>
            <person name="Caceres C.E."/>
            <person name="Carmel L."/>
            <person name="Casola C."/>
            <person name="Choi J.H."/>
            <person name="Detter J.C."/>
            <person name="Dong Q."/>
            <person name="Dusheyko S."/>
            <person name="Eads B.D."/>
            <person name="Frohlich T."/>
            <person name="Geiler-Samerotte K.A."/>
            <person name="Gerlach D."/>
            <person name="Hatcher P."/>
            <person name="Jogdeo S."/>
            <person name="Krijgsveld J."/>
            <person name="Kriventseva E.V."/>
            <person name="Kultz D."/>
            <person name="Laforsch C."/>
            <person name="Lindquist E."/>
            <person name="Lopez J."/>
            <person name="Manak J.R."/>
            <person name="Muller J."/>
            <person name="Pangilinan J."/>
            <person name="Patwardhan R.P."/>
            <person name="Pitluck S."/>
            <person name="Pritham E.J."/>
            <person name="Rechtsteiner A."/>
            <person name="Rho M."/>
            <person name="Rogozin I.B."/>
            <person name="Sakarya O."/>
            <person name="Salamov A."/>
            <person name="Schaack S."/>
            <person name="Shapiro H."/>
            <person name="Shiga Y."/>
            <person name="Skalitzky C."/>
            <person name="Smith Z."/>
            <person name="Souvorov A."/>
            <person name="Sung W."/>
            <person name="Tang Z."/>
            <person name="Tsuchiya D."/>
            <person name="Tu H."/>
            <person name="Vos H."/>
            <person name="Wang M."/>
            <person name="Wolf Y.I."/>
            <person name="Yamagata H."/>
            <person name="Yamada T."/>
            <person name="Ye Y."/>
            <person name="Shaw J.R."/>
            <person name="Andrews J."/>
            <person name="Crease T.J."/>
            <person name="Tang H."/>
            <person name="Lucas S.M."/>
            <person name="Robertson H.M."/>
            <person name="Bork P."/>
            <person name="Koonin E.V."/>
            <person name="Zdobnov E.M."/>
            <person name="Grigoriev I.V."/>
            <person name="Lynch M."/>
            <person name="Boore J.L."/>
        </authorList>
    </citation>
    <scope>NUCLEOTIDE SEQUENCE [LARGE SCALE GENOMIC DNA]</scope>
</reference>
<evidence type="ECO:0000256" key="6">
    <source>
        <dbReference type="ARBA" id="ARBA00023175"/>
    </source>
</evidence>
<evidence type="ECO:0000256" key="4">
    <source>
        <dbReference type="ARBA" id="ARBA00022741"/>
    </source>
</evidence>
<evidence type="ECO:0000313" key="11">
    <source>
        <dbReference type="Proteomes" id="UP000000305"/>
    </source>
</evidence>
<dbReference type="PROSITE" id="PS00411">
    <property type="entry name" value="KINESIN_MOTOR_1"/>
    <property type="match status" value="1"/>
</dbReference>
<dbReference type="AlphaFoldDB" id="E9G2M7"/>
<dbReference type="EMBL" id="GL732530">
    <property type="protein sequence ID" value="EFX86286.1"/>
    <property type="molecule type" value="Genomic_DNA"/>
</dbReference>
<dbReference type="KEGG" id="dpx:DAPPUDRAFT_313372"/>
<dbReference type="PROSITE" id="PS50067">
    <property type="entry name" value="KINESIN_MOTOR_2"/>
    <property type="match status" value="1"/>
</dbReference>
<dbReference type="GO" id="GO:0008017">
    <property type="term" value="F:microtubule binding"/>
    <property type="evidence" value="ECO:0007669"/>
    <property type="project" value="InterPro"/>
</dbReference>
<evidence type="ECO:0000256" key="2">
    <source>
        <dbReference type="ARBA" id="ARBA00010899"/>
    </source>
</evidence>
<dbReference type="SUPFAM" id="SSF52540">
    <property type="entry name" value="P-loop containing nucleoside triphosphate hydrolases"/>
    <property type="match status" value="1"/>
</dbReference>
<proteinExistence type="inferred from homology"/>
<keyword evidence="7" id="KW-0206">Cytoskeleton</keyword>
<evidence type="ECO:0000313" key="10">
    <source>
        <dbReference type="EMBL" id="EFX86286.1"/>
    </source>
</evidence>
<evidence type="ECO:0000256" key="5">
    <source>
        <dbReference type="ARBA" id="ARBA00022840"/>
    </source>
</evidence>
<dbReference type="PRINTS" id="PR00380">
    <property type="entry name" value="KINESINHEAVY"/>
</dbReference>
<gene>
    <name evidence="10" type="ORF">DAPPUDRAFT_313372</name>
</gene>
<dbReference type="InterPro" id="IPR027640">
    <property type="entry name" value="Kinesin-like_fam"/>
</dbReference>
<dbReference type="InterPro" id="IPR019821">
    <property type="entry name" value="Kinesin_motor_CS"/>
</dbReference>
<evidence type="ECO:0000256" key="1">
    <source>
        <dbReference type="ARBA" id="ARBA00004245"/>
    </source>
</evidence>
<feature type="domain" description="Kinesin motor" evidence="9">
    <location>
        <begin position="1"/>
        <end position="141"/>
    </location>
</feature>
<sequence>MWPFSTQVEEVKNDQQLRNLVVMAQQEQLAVASISCNEHPSRSHSAVQLKLTGLNAGTNETSKGVVYMVDLAGAESVDKSGATGDRLTEQALGGSAKTLMFIILSPNKNCIKETVNALQMAAKANACEIGTAMKNRIFSFG</sequence>
<dbReference type="InParanoid" id="E9G2M7"/>
<evidence type="ECO:0000259" key="9">
    <source>
        <dbReference type="PROSITE" id="PS50067"/>
    </source>
</evidence>
<dbReference type="Gene3D" id="3.40.850.10">
    <property type="entry name" value="Kinesin motor domain"/>
    <property type="match status" value="2"/>
</dbReference>
<name>E9G2M7_DAPPU</name>
<evidence type="ECO:0000256" key="8">
    <source>
        <dbReference type="PROSITE-ProRule" id="PRU00283"/>
    </source>
</evidence>
<dbReference type="GO" id="GO:0005524">
    <property type="term" value="F:ATP binding"/>
    <property type="evidence" value="ECO:0007669"/>
    <property type="project" value="UniProtKB-KW"/>
</dbReference>
<keyword evidence="6" id="KW-0505">Motor protein</keyword>
<keyword evidence="5" id="KW-0067">ATP-binding</keyword>
<comment type="similarity">
    <text evidence="2">Belongs to the TRAFAC class myosin-kinesin ATPase superfamily. Kinesin family. KIN-14 subfamily.</text>
</comment>
<organism evidence="10 11">
    <name type="scientific">Daphnia pulex</name>
    <name type="common">Water flea</name>
    <dbReference type="NCBI Taxonomy" id="6669"/>
    <lineage>
        <taxon>Eukaryota</taxon>
        <taxon>Metazoa</taxon>
        <taxon>Ecdysozoa</taxon>
        <taxon>Arthropoda</taxon>
        <taxon>Crustacea</taxon>
        <taxon>Branchiopoda</taxon>
        <taxon>Diplostraca</taxon>
        <taxon>Cladocera</taxon>
        <taxon>Anomopoda</taxon>
        <taxon>Daphniidae</taxon>
        <taxon>Daphnia</taxon>
    </lineage>
</organism>
<dbReference type="HOGENOM" id="CLU_1827261_0_0_1"/>
<dbReference type="PANTHER" id="PTHR47972:SF45">
    <property type="entry name" value="PROTEIN CLARET SEGREGATIONAL"/>
    <property type="match status" value="1"/>
</dbReference>
<dbReference type="GO" id="GO:0003777">
    <property type="term" value="F:microtubule motor activity"/>
    <property type="evidence" value="ECO:0007669"/>
    <property type="project" value="InterPro"/>
</dbReference>
<dbReference type="PhylomeDB" id="E9G2M7"/>
<dbReference type="InterPro" id="IPR001752">
    <property type="entry name" value="Kinesin_motor_dom"/>
</dbReference>
<keyword evidence="7" id="KW-0963">Cytoplasm</keyword>
<dbReference type="SMART" id="SM00129">
    <property type="entry name" value="KISc"/>
    <property type="match status" value="1"/>
</dbReference>
<dbReference type="InterPro" id="IPR036961">
    <property type="entry name" value="Kinesin_motor_dom_sf"/>
</dbReference>
<dbReference type="GO" id="GO:0007018">
    <property type="term" value="P:microtubule-based movement"/>
    <property type="evidence" value="ECO:0007669"/>
    <property type="project" value="InterPro"/>
</dbReference>
<dbReference type="Pfam" id="PF00225">
    <property type="entry name" value="Kinesin"/>
    <property type="match status" value="1"/>
</dbReference>
<comment type="subcellular location">
    <subcellularLocation>
        <location evidence="1">Cytoplasm</location>
        <location evidence="1">Cytoskeleton</location>
    </subcellularLocation>
</comment>
<protein>
    <recommendedName>
        <fullName evidence="9">Kinesin motor domain-containing protein</fullName>
    </recommendedName>
</protein>
<dbReference type="GO" id="GO:0005874">
    <property type="term" value="C:microtubule"/>
    <property type="evidence" value="ECO:0007669"/>
    <property type="project" value="UniProtKB-KW"/>
</dbReference>
<keyword evidence="11" id="KW-1185">Reference proteome</keyword>
<dbReference type="InterPro" id="IPR027417">
    <property type="entry name" value="P-loop_NTPase"/>
</dbReference>
<accession>E9G2M7</accession>
<evidence type="ECO:0000256" key="7">
    <source>
        <dbReference type="ARBA" id="ARBA00023212"/>
    </source>
</evidence>
<dbReference type="Proteomes" id="UP000000305">
    <property type="component" value="Unassembled WGS sequence"/>
</dbReference>
<keyword evidence="3" id="KW-0493">Microtubule</keyword>
<dbReference type="OrthoDB" id="3176171at2759"/>
<keyword evidence="4" id="KW-0547">Nucleotide-binding</keyword>
<comment type="caution">
    <text evidence="8">Lacks conserved residue(s) required for the propagation of feature annotation.</text>
</comment>
<evidence type="ECO:0000256" key="3">
    <source>
        <dbReference type="ARBA" id="ARBA00022701"/>
    </source>
</evidence>
<dbReference type="STRING" id="6669.E9G2M7"/>